<sequence>MGDPEGPWARLVTFIALRRGARLRPELGLILGDDRYEFVIGRVVVVAEWHSRPKMVLQEISQNKTYWFREKILPFSQKICYCLKILQYFASDRSRHPVGQPISWSTLEQRKEGRSSRTGYSGSIQCQIVPTDTRVERLMEVSHAIGGWWQSWLWQCCGWW</sequence>
<evidence type="ECO:0000313" key="1">
    <source>
        <dbReference type="EMBL" id="PKI67747.1"/>
    </source>
</evidence>
<keyword evidence="2" id="KW-1185">Reference proteome</keyword>
<comment type="caution">
    <text evidence="1">The sequence shown here is derived from an EMBL/GenBank/DDBJ whole genome shotgun (WGS) entry which is preliminary data.</text>
</comment>
<reference evidence="1 2" key="1">
    <citation type="submission" date="2017-11" db="EMBL/GenBank/DDBJ databases">
        <title>De-novo sequencing of pomegranate (Punica granatum L.) genome.</title>
        <authorList>
            <person name="Akparov Z."/>
            <person name="Amiraslanov A."/>
            <person name="Hajiyeva S."/>
            <person name="Abbasov M."/>
            <person name="Kaur K."/>
            <person name="Hamwieh A."/>
            <person name="Solovyev V."/>
            <person name="Salamov A."/>
            <person name="Braich B."/>
            <person name="Kosarev P."/>
            <person name="Mahmoud A."/>
            <person name="Hajiyev E."/>
            <person name="Babayeva S."/>
            <person name="Izzatullayeva V."/>
            <person name="Mammadov A."/>
            <person name="Mammadov A."/>
            <person name="Sharifova S."/>
            <person name="Ojaghi J."/>
            <person name="Eynullazada K."/>
            <person name="Bayramov B."/>
            <person name="Abdulazimova A."/>
            <person name="Shahmuradov I."/>
        </authorList>
    </citation>
    <scope>NUCLEOTIDE SEQUENCE [LARGE SCALE GENOMIC DNA]</scope>
    <source>
        <strain evidence="2">cv. AG2017</strain>
        <tissue evidence="1">Leaf</tissue>
    </source>
</reference>
<accession>A0A2I0KGV2</accession>
<evidence type="ECO:0000313" key="2">
    <source>
        <dbReference type="Proteomes" id="UP000233551"/>
    </source>
</evidence>
<protein>
    <submittedName>
        <fullName evidence="1">Uncharacterized protein</fullName>
    </submittedName>
</protein>
<dbReference type="Proteomes" id="UP000233551">
    <property type="component" value="Unassembled WGS sequence"/>
</dbReference>
<proteinExistence type="predicted"/>
<name>A0A2I0KGV2_PUNGR</name>
<dbReference type="EMBL" id="PGOL01000589">
    <property type="protein sequence ID" value="PKI67747.1"/>
    <property type="molecule type" value="Genomic_DNA"/>
</dbReference>
<organism evidence="1 2">
    <name type="scientific">Punica granatum</name>
    <name type="common">Pomegranate</name>
    <dbReference type="NCBI Taxonomy" id="22663"/>
    <lineage>
        <taxon>Eukaryota</taxon>
        <taxon>Viridiplantae</taxon>
        <taxon>Streptophyta</taxon>
        <taxon>Embryophyta</taxon>
        <taxon>Tracheophyta</taxon>
        <taxon>Spermatophyta</taxon>
        <taxon>Magnoliopsida</taxon>
        <taxon>eudicotyledons</taxon>
        <taxon>Gunneridae</taxon>
        <taxon>Pentapetalae</taxon>
        <taxon>rosids</taxon>
        <taxon>malvids</taxon>
        <taxon>Myrtales</taxon>
        <taxon>Lythraceae</taxon>
        <taxon>Punica</taxon>
    </lineage>
</organism>
<gene>
    <name evidence="1" type="ORF">CRG98_011960</name>
</gene>
<dbReference type="AlphaFoldDB" id="A0A2I0KGV2"/>